<evidence type="ECO:0000259" key="4">
    <source>
        <dbReference type="PROSITE" id="PS50949"/>
    </source>
</evidence>
<dbReference type="InterPro" id="IPR011711">
    <property type="entry name" value="GntR_C"/>
</dbReference>
<dbReference type="PANTHER" id="PTHR43537:SF5">
    <property type="entry name" value="UXU OPERON TRANSCRIPTIONAL REGULATOR"/>
    <property type="match status" value="1"/>
</dbReference>
<evidence type="ECO:0000256" key="3">
    <source>
        <dbReference type="ARBA" id="ARBA00023163"/>
    </source>
</evidence>
<evidence type="ECO:0000256" key="2">
    <source>
        <dbReference type="ARBA" id="ARBA00023125"/>
    </source>
</evidence>
<dbReference type="SMART" id="SM00895">
    <property type="entry name" value="FCD"/>
    <property type="match status" value="1"/>
</dbReference>
<protein>
    <submittedName>
        <fullName evidence="5">FadR/GntR family transcriptional regulator</fullName>
    </submittedName>
</protein>
<evidence type="ECO:0000313" key="5">
    <source>
        <dbReference type="EMBL" id="MFD1950323.1"/>
    </source>
</evidence>
<dbReference type="RefSeq" id="WP_380928333.1">
    <property type="nucleotide sequence ID" value="NZ_JBHUGS010000002.1"/>
</dbReference>
<dbReference type="PANTHER" id="PTHR43537">
    <property type="entry name" value="TRANSCRIPTIONAL REGULATOR, GNTR FAMILY"/>
    <property type="match status" value="1"/>
</dbReference>
<dbReference type="Proteomes" id="UP001597400">
    <property type="component" value="Unassembled WGS sequence"/>
</dbReference>
<dbReference type="CDD" id="cd07377">
    <property type="entry name" value="WHTH_GntR"/>
    <property type="match status" value="1"/>
</dbReference>
<proteinExistence type="predicted"/>
<dbReference type="Pfam" id="PF07729">
    <property type="entry name" value="FCD"/>
    <property type="match status" value="1"/>
</dbReference>
<keyword evidence="3" id="KW-0804">Transcription</keyword>
<dbReference type="InterPro" id="IPR008920">
    <property type="entry name" value="TF_FadR/GntR_C"/>
</dbReference>
<dbReference type="InterPro" id="IPR000524">
    <property type="entry name" value="Tscrpt_reg_HTH_GntR"/>
</dbReference>
<evidence type="ECO:0000313" key="6">
    <source>
        <dbReference type="Proteomes" id="UP001597400"/>
    </source>
</evidence>
<comment type="caution">
    <text evidence="5">The sequence shown here is derived from an EMBL/GenBank/DDBJ whole genome shotgun (WGS) entry which is preliminary data.</text>
</comment>
<sequence length="251" mass="27573">MIGQEKLYRRISDAILTRLAAGEFPIGSRLPTERKLADAYGVSRASVREAVVALEMIGVLELRKGSGIYVVSLGANEEVETLDIGAFELLEARRGIEAEVAALAAVRRSDDDLAELERLIAVMREPDVTVSEQADRDFHFALAGATGNRAMTAVVTDLWAMRERCLLARTIHQRARGGGEDRRAAEHDAVLAAVRAQDADGARVAMRHHLEAVIEHLLVMTENEEFEAVRRRIASRRSHILGADAVMSDAR</sequence>
<dbReference type="Gene3D" id="1.20.120.530">
    <property type="entry name" value="GntR ligand-binding domain-like"/>
    <property type="match status" value="1"/>
</dbReference>
<keyword evidence="2" id="KW-0238">DNA-binding</keyword>
<reference evidence="6" key="1">
    <citation type="journal article" date="2019" name="Int. J. Syst. Evol. Microbiol.">
        <title>The Global Catalogue of Microorganisms (GCM) 10K type strain sequencing project: providing services to taxonomists for standard genome sequencing and annotation.</title>
        <authorList>
            <consortium name="The Broad Institute Genomics Platform"/>
            <consortium name="The Broad Institute Genome Sequencing Center for Infectious Disease"/>
            <person name="Wu L."/>
            <person name="Ma J."/>
        </authorList>
    </citation>
    <scope>NUCLEOTIDE SEQUENCE [LARGE SCALE GENOMIC DNA]</scope>
    <source>
        <strain evidence="6">CGMCC 1.12702</strain>
    </source>
</reference>
<dbReference type="SUPFAM" id="SSF46785">
    <property type="entry name" value="Winged helix' DNA-binding domain"/>
    <property type="match status" value="1"/>
</dbReference>
<organism evidence="5 6">
    <name type="scientific">Sphingomonas arantia</name>
    <dbReference type="NCBI Taxonomy" id="1460676"/>
    <lineage>
        <taxon>Bacteria</taxon>
        <taxon>Pseudomonadati</taxon>
        <taxon>Pseudomonadota</taxon>
        <taxon>Alphaproteobacteria</taxon>
        <taxon>Sphingomonadales</taxon>
        <taxon>Sphingomonadaceae</taxon>
        <taxon>Sphingomonas</taxon>
    </lineage>
</organism>
<keyword evidence="6" id="KW-1185">Reference proteome</keyword>
<dbReference type="InterPro" id="IPR036390">
    <property type="entry name" value="WH_DNA-bd_sf"/>
</dbReference>
<dbReference type="PRINTS" id="PR00035">
    <property type="entry name" value="HTHGNTR"/>
</dbReference>
<gene>
    <name evidence="5" type="ORF">ACFSGX_06040</name>
</gene>
<dbReference type="Pfam" id="PF00392">
    <property type="entry name" value="GntR"/>
    <property type="match status" value="1"/>
</dbReference>
<dbReference type="EMBL" id="JBHUGS010000002">
    <property type="protein sequence ID" value="MFD1950323.1"/>
    <property type="molecule type" value="Genomic_DNA"/>
</dbReference>
<dbReference type="SUPFAM" id="SSF48008">
    <property type="entry name" value="GntR ligand-binding domain-like"/>
    <property type="match status" value="1"/>
</dbReference>
<name>A0ABW4TUU7_9SPHN</name>
<feature type="domain" description="HTH gntR-type" evidence="4">
    <location>
        <begin position="5"/>
        <end position="73"/>
    </location>
</feature>
<keyword evidence="1" id="KW-0805">Transcription regulation</keyword>
<dbReference type="InterPro" id="IPR036388">
    <property type="entry name" value="WH-like_DNA-bd_sf"/>
</dbReference>
<dbReference type="Gene3D" id="1.10.10.10">
    <property type="entry name" value="Winged helix-like DNA-binding domain superfamily/Winged helix DNA-binding domain"/>
    <property type="match status" value="1"/>
</dbReference>
<evidence type="ECO:0000256" key="1">
    <source>
        <dbReference type="ARBA" id="ARBA00023015"/>
    </source>
</evidence>
<accession>A0ABW4TUU7</accession>
<dbReference type="PROSITE" id="PS50949">
    <property type="entry name" value="HTH_GNTR"/>
    <property type="match status" value="1"/>
</dbReference>
<dbReference type="SMART" id="SM00345">
    <property type="entry name" value="HTH_GNTR"/>
    <property type="match status" value="1"/>
</dbReference>